<name>A0AAV3XRI8_9CYAN</name>
<sequence>MGVRLVVLEPQHTHSTRAKDSAARKRVEEILSNKGTSPRYCKNLLIFLAPDQSKIEAIVQFVCQYLAWNSIVQEKDVLNLDVFQSNQATTKRKQTDETVDMLLKEAYQWLLIPTQPDDQGAIVWEETRIPGSDSPILRASRQLVHEEHLIVNYAANRLCLEILNLYIWPHADRVDLKTLWKYLLPLLVSIEKRASFIRCDRTGSGNASMERKRAIWD</sequence>
<dbReference type="AlphaFoldDB" id="A0AAV3XRI8"/>
<accession>A0AAV3XRI8</accession>
<keyword evidence="2" id="KW-1185">Reference proteome</keyword>
<protein>
    <submittedName>
        <fullName evidence="1">Uncharacterized protein</fullName>
    </submittedName>
</protein>
<dbReference type="Proteomes" id="UP001050975">
    <property type="component" value="Unassembled WGS sequence"/>
</dbReference>
<reference evidence="1" key="1">
    <citation type="submission" date="2019-10" db="EMBL/GenBank/DDBJ databases">
        <title>Draft genome sequece of Microseira wollei NIES-4236.</title>
        <authorList>
            <person name="Yamaguchi H."/>
            <person name="Suzuki S."/>
            <person name="Kawachi M."/>
        </authorList>
    </citation>
    <scope>NUCLEOTIDE SEQUENCE</scope>
    <source>
        <strain evidence="1">NIES-4236</strain>
    </source>
</reference>
<evidence type="ECO:0000313" key="1">
    <source>
        <dbReference type="EMBL" id="GET42342.1"/>
    </source>
</evidence>
<proteinExistence type="predicted"/>
<gene>
    <name evidence="1" type="ORF">MiSe_71580</name>
</gene>
<evidence type="ECO:0000313" key="2">
    <source>
        <dbReference type="Proteomes" id="UP001050975"/>
    </source>
</evidence>
<dbReference type="EMBL" id="BLAY01000159">
    <property type="protein sequence ID" value="GET42342.1"/>
    <property type="molecule type" value="Genomic_DNA"/>
</dbReference>
<comment type="caution">
    <text evidence="1">The sequence shown here is derived from an EMBL/GenBank/DDBJ whole genome shotgun (WGS) entry which is preliminary data.</text>
</comment>
<organism evidence="1 2">
    <name type="scientific">Microseira wollei NIES-4236</name>
    <dbReference type="NCBI Taxonomy" id="2530354"/>
    <lineage>
        <taxon>Bacteria</taxon>
        <taxon>Bacillati</taxon>
        <taxon>Cyanobacteriota</taxon>
        <taxon>Cyanophyceae</taxon>
        <taxon>Oscillatoriophycideae</taxon>
        <taxon>Aerosakkonematales</taxon>
        <taxon>Aerosakkonemataceae</taxon>
        <taxon>Microseira</taxon>
    </lineage>
</organism>